<dbReference type="Pfam" id="PF00009">
    <property type="entry name" value="GTP_EFTU"/>
    <property type="match status" value="1"/>
</dbReference>
<evidence type="ECO:0000256" key="6">
    <source>
        <dbReference type="ARBA" id="ARBA00022741"/>
    </source>
</evidence>
<dbReference type="Proteomes" id="UP000247727">
    <property type="component" value="Unassembled WGS sequence"/>
</dbReference>
<feature type="region of interest" description="Disordered" evidence="12">
    <location>
        <begin position="89"/>
        <end position="237"/>
    </location>
</feature>
<feature type="binding site" evidence="9">
    <location>
        <begin position="449"/>
        <end position="452"/>
    </location>
    <ligand>
        <name>GTP</name>
        <dbReference type="ChEBI" id="CHEBI:37565"/>
    </ligand>
</feature>
<evidence type="ECO:0000259" key="13">
    <source>
        <dbReference type="PROSITE" id="PS51722"/>
    </source>
</evidence>
<feature type="binding site" evidence="9">
    <location>
        <begin position="348"/>
        <end position="355"/>
    </location>
    <ligand>
        <name>GTP</name>
        <dbReference type="ChEBI" id="CHEBI:37565"/>
    </ligand>
</feature>
<dbReference type="EMBL" id="QJTK01000002">
    <property type="protein sequence ID" value="PYF11767.1"/>
    <property type="molecule type" value="Genomic_DNA"/>
</dbReference>
<name>A0A318UF75_9RHOB</name>
<dbReference type="PANTHER" id="PTHR43381">
    <property type="entry name" value="TRANSLATION INITIATION FACTOR IF-2-RELATED"/>
    <property type="match status" value="1"/>
</dbReference>
<dbReference type="CDD" id="cd03702">
    <property type="entry name" value="IF2_mtIF2_II"/>
    <property type="match status" value="1"/>
</dbReference>
<dbReference type="PROSITE" id="PS01176">
    <property type="entry name" value="IF2"/>
    <property type="match status" value="1"/>
</dbReference>
<dbReference type="FunFam" id="3.40.50.300:FF:000019">
    <property type="entry name" value="Translation initiation factor IF-2"/>
    <property type="match status" value="1"/>
</dbReference>
<dbReference type="InterPro" id="IPR009000">
    <property type="entry name" value="Transl_B-barrel_sf"/>
</dbReference>
<comment type="caution">
    <text evidence="9">Lacks conserved residue(s) required for the propagation of feature annotation.</text>
</comment>
<dbReference type="Gene3D" id="3.40.50.300">
    <property type="entry name" value="P-loop containing nucleotide triphosphate hydrolases"/>
    <property type="match status" value="1"/>
</dbReference>
<dbReference type="GO" id="GO:0003924">
    <property type="term" value="F:GTPase activity"/>
    <property type="evidence" value="ECO:0007669"/>
    <property type="project" value="UniProtKB-UniRule"/>
</dbReference>
<dbReference type="InterPro" id="IPR013575">
    <property type="entry name" value="IF2_assoc_dom_bac"/>
</dbReference>
<dbReference type="Pfam" id="PF11987">
    <property type="entry name" value="IF-2"/>
    <property type="match status" value="1"/>
</dbReference>
<keyword evidence="4 9" id="KW-0963">Cytoplasm</keyword>
<dbReference type="HAMAP" id="MF_00100_B">
    <property type="entry name" value="IF_2_B"/>
    <property type="match status" value="1"/>
</dbReference>
<evidence type="ECO:0000256" key="8">
    <source>
        <dbReference type="ARBA" id="ARBA00023134"/>
    </source>
</evidence>
<evidence type="ECO:0000313" key="15">
    <source>
        <dbReference type="Proteomes" id="UP000247727"/>
    </source>
</evidence>
<dbReference type="InterPro" id="IPR004161">
    <property type="entry name" value="EFTu-like_2"/>
</dbReference>
<dbReference type="InterPro" id="IPR044145">
    <property type="entry name" value="IF2_II"/>
</dbReference>
<dbReference type="CDD" id="cd01887">
    <property type="entry name" value="IF2_eIF5B"/>
    <property type="match status" value="1"/>
</dbReference>
<dbReference type="RefSeq" id="WP_110804378.1">
    <property type="nucleotide sequence ID" value="NZ_QJTK01000002.1"/>
</dbReference>
<feature type="compositionally biased region" description="Basic and acidic residues" evidence="12">
    <location>
        <begin position="185"/>
        <end position="213"/>
    </location>
</feature>
<feature type="binding site" evidence="9">
    <location>
        <begin position="395"/>
        <end position="399"/>
    </location>
    <ligand>
        <name>GTP</name>
        <dbReference type="ChEBI" id="CHEBI:37565"/>
    </ligand>
</feature>
<proteinExistence type="inferred from homology"/>
<comment type="subcellular location">
    <subcellularLocation>
        <location evidence="1 9 11">Cytoplasm</location>
    </subcellularLocation>
</comment>
<accession>A0A318UF75</accession>
<dbReference type="InterPro" id="IPR053905">
    <property type="entry name" value="EF-G-like_DII"/>
</dbReference>
<dbReference type="FunFam" id="2.40.30.10:FF:000008">
    <property type="entry name" value="Translation initiation factor IF-2"/>
    <property type="match status" value="1"/>
</dbReference>
<dbReference type="Gene3D" id="2.40.30.10">
    <property type="entry name" value="Translation factors"/>
    <property type="match status" value="2"/>
</dbReference>
<dbReference type="InterPro" id="IPR027417">
    <property type="entry name" value="P-loop_NTPase"/>
</dbReference>
<dbReference type="PANTHER" id="PTHR43381:SF5">
    <property type="entry name" value="TR-TYPE G DOMAIN-CONTAINING PROTEIN"/>
    <property type="match status" value="1"/>
</dbReference>
<feature type="region of interest" description="Disordered" evidence="12">
    <location>
        <begin position="1"/>
        <end position="75"/>
    </location>
</feature>
<evidence type="ECO:0000256" key="10">
    <source>
        <dbReference type="RuleBase" id="RU000644"/>
    </source>
</evidence>
<dbReference type="FunFam" id="2.40.30.10:FF:000007">
    <property type="entry name" value="Translation initiation factor IF-2"/>
    <property type="match status" value="1"/>
</dbReference>
<feature type="compositionally biased region" description="Low complexity" evidence="12">
    <location>
        <begin position="163"/>
        <end position="175"/>
    </location>
</feature>
<dbReference type="AlphaFoldDB" id="A0A318UF75"/>
<dbReference type="InterPro" id="IPR000178">
    <property type="entry name" value="TF_IF2_bacterial-like"/>
</dbReference>
<protein>
    <recommendedName>
        <fullName evidence="3 9">Translation initiation factor IF-2</fullName>
    </recommendedName>
</protein>
<keyword evidence="8 9" id="KW-0342">GTP-binding</keyword>
<dbReference type="FunFam" id="3.40.50.10050:FF:000001">
    <property type="entry name" value="Translation initiation factor IF-2"/>
    <property type="match status" value="1"/>
</dbReference>
<evidence type="ECO:0000256" key="1">
    <source>
        <dbReference type="ARBA" id="ARBA00004496"/>
    </source>
</evidence>
<evidence type="ECO:0000256" key="5">
    <source>
        <dbReference type="ARBA" id="ARBA00022540"/>
    </source>
</evidence>
<dbReference type="SUPFAM" id="SSF52156">
    <property type="entry name" value="Initiation factor IF2/eIF5b, domain 3"/>
    <property type="match status" value="1"/>
</dbReference>
<feature type="compositionally biased region" description="Basic and acidic residues" evidence="12">
    <location>
        <begin position="89"/>
        <end position="153"/>
    </location>
</feature>
<dbReference type="SUPFAM" id="SSF52540">
    <property type="entry name" value="P-loop containing nucleoside triphosphate hydrolases"/>
    <property type="match status" value="1"/>
</dbReference>
<dbReference type="GO" id="GO:0003743">
    <property type="term" value="F:translation initiation factor activity"/>
    <property type="evidence" value="ECO:0007669"/>
    <property type="project" value="UniProtKB-UniRule"/>
</dbReference>
<reference evidence="14 15" key="1">
    <citation type="submission" date="2018-06" db="EMBL/GenBank/DDBJ databases">
        <title>Genomic Encyclopedia of Type Strains, Phase III (KMG-III): the genomes of soil and plant-associated and newly described type strains.</title>
        <authorList>
            <person name="Whitman W."/>
        </authorList>
    </citation>
    <scope>NUCLEOTIDE SEQUENCE [LARGE SCALE GENOMIC DNA]</scope>
    <source>
        <strain evidence="14 15">JA737</strain>
    </source>
</reference>
<keyword evidence="7 9" id="KW-0648">Protein biosynthesis</keyword>
<evidence type="ECO:0000256" key="9">
    <source>
        <dbReference type="HAMAP-Rule" id="MF_00100"/>
    </source>
</evidence>
<dbReference type="InterPro" id="IPR015760">
    <property type="entry name" value="TIF_IF2"/>
</dbReference>
<dbReference type="InterPro" id="IPR006847">
    <property type="entry name" value="IF2_N"/>
</dbReference>
<dbReference type="Pfam" id="PF03144">
    <property type="entry name" value="GTP_EFTU_D2"/>
    <property type="match status" value="1"/>
</dbReference>
<evidence type="ECO:0000313" key="14">
    <source>
        <dbReference type="EMBL" id="PYF11767.1"/>
    </source>
</evidence>
<comment type="caution">
    <text evidence="14">The sequence shown here is derived from an EMBL/GenBank/DDBJ whole genome shotgun (WGS) entry which is preliminary data.</text>
</comment>
<dbReference type="CDD" id="cd03692">
    <property type="entry name" value="mtIF2_IVc"/>
    <property type="match status" value="1"/>
</dbReference>
<dbReference type="InterPro" id="IPR000795">
    <property type="entry name" value="T_Tr_GTP-bd_dom"/>
</dbReference>
<dbReference type="Pfam" id="PF22042">
    <property type="entry name" value="EF-G_D2"/>
    <property type="match status" value="1"/>
</dbReference>
<dbReference type="GO" id="GO:0005525">
    <property type="term" value="F:GTP binding"/>
    <property type="evidence" value="ECO:0007669"/>
    <property type="project" value="UniProtKB-KW"/>
</dbReference>
<feature type="domain" description="Tr-type G" evidence="13">
    <location>
        <begin position="339"/>
        <end position="507"/>
    </location>
</feature>
<dbReference type="InterPro" id="IPR036925">
    <property type="entry name" value="TIF_IF2_dom3_sf"/>
</dbReference>
<dbReference type="SUPFAM" id="SSF50447">
    <property type="entry name" value="Translation proteins"/>
    <property type="match status" value="2"/>
</dbReference>
<evidence type="ECO:0000256" key="2">
    <source>
        <dbReference type="ARBA" id="ARBA00007733"/>
    </source>
</evidence>
<dbReference type="InterPro" id="IPR023115">
    <property type="entry name" value="TIF_IF2_dom3"/>
</dbReference>
<dbReference type="PROSITE" id="PS51722">
    <property type="entry name" value="G_TR_2"/>
    <property type="match status" value="1"/>
</dbReference>
<dbReference type="InterPro" id="IPR005225">
    <property type="entry name" value="Small_GTP-bd"/>
</dbReference>
<dbReference type="GO" id="GO:0005829">
    <property type="term" value="C:cytosol"/>
    <property type="evidence" value="ECO:0007669"/>
    <property type="project" value="TreeGrafter"/>
</dbReference>
<evidence type="ECO:0000256" key="7">
    <source>
        <dbReference type="ARBA" id="ARBA00022917"/>
    </source>
</evidence>
<organism evidence="14 15">
    <name type="scientific">Rhodobacter viridis</name>
    <dbReference type="NCBI Taxonomy" id="1054202"/>
    <lineage>
        <taxon>Bacteria</taxon>
        <taxon>Pseudomonadati</taxon>
        <taxon>Pseudomonadota</taxon>
        <taxon>Alphaproteobacteria</taxon>
        <taxon>Rhodobacterales</taxon>
        <taxon>Rhodobacter group</taxon>
        <taxon>Rhodobacter</taxon>
    </lineage>
</organism>
<feature type="compositionally biased region" description="Low complexity" evidence="12">
    <location>
        <begin position="43"/>
        <end position="54"/>
    </location>
</feature>
<evidence type="ECO:0000256" key="11">
    <source>
        <dbReference type="RuleBase" id="RU000645"/>
    </source>
</evidence>
<dbReference type="NCBIfam" id="TIGR00487">
    <property type="entry name" value="IF-2"/>
    <property type="match status" value="1"/>
</dbReference>
<sequence length="841" mass="90181">MSDTDGKKPLGLGGARPGSVKQSFSHGRTKNVVVETKRKKVVVPKPGAAPAKTAGSPALGDPSRRPAGISDAEMERRLRALQAAKIREVEEAAQRAADEKAREEERERRRAEAEAKEREEREREEALRLKAEEEERKAREAELRAQKKEEVRAKPAPKPAPADPAAAEAAAARAATKGVSATGPRKTDRDRDDRSATPDRNAKAAKGGDEGRRAGKLSLSDIEGEGGRQRSLAAMKRKQEKARQKAMGFGQKAEKMVRDVQLPETIVVSELAIRMAERAADVIKALMKMGMMVTANQAIDADTAELIIEEFGHRAVRVSDADVEQVIDTVEDKAEDLQSRPPIITIMGHVDHGKTSLLDAIRKANVVAGEAGGITQHIGAYQVTTETGAVLTFLDTPGHAAFTSMRARGAQVTDIVVLVVAADDAVMPQTIEAINHAKAAKVPMIVAINKIDKHSANPQKVRTDLLQHEVVVEEMGGEVQTVEVSAKTGLGLDKLLEAIALQAEILELRANPGRAAQGAVIEAKLDVGRGPVATVLVQHGTLKRGDIFVVGEQWGKVRALINDKGERVDEAGPSVPVEVLGLNGTPEAGDVLNVVETEAQAREIADYREKAAKDKRAAAGAATTLEQLMAKAKADENVSELPVLVKADVQGSAEAIAQALEKIGNDEVRVRVLHSGVGAITESDVGLAEASGAPVIGFNVRANAPARAAANQKGVEIRYYSIIYDLVDDIKAAASGLLKNEVRENFIGYAAIKEVFKVSGVGKVAGCLVTEGVARRSAGVRLLRDNVVIHEGTLKTLKRFKDEVKEVQSGQECGMAFENYDDVRAGDVIEIFEREEVERKL</sequence>
<dbReference type="Pfam" id="PF08364">
    <property type="entry name" value="IF2_assoc"/>
    <property type="match status" value="1"/>
</dbReference>
<evidence type="ECO:0000256" key="3">
    <source>
        <dbReference type="ARBA" id="ARBA00020675"/>
    </source>
</evidence>
<keyword evidence="6 9" id="KW-0547">Nucleotide-binding</keyword>
<keyword evidence="5 9" id="KW-0396">Initiation factor</keyword>
<keyword evidence="15" id="KW-1185">Reference proteome</keyword>
<dbReference type="Pfam" id="PF04760">
    <property type="entry name" value="IF2_N"/>
    <property type="match status" value="1"/>
</dbReference>
<evidence type="ECO:0000256" key="12">
    <source>
        <dbReference type="SAM" id="MobiDB-lite"/>
    </source>
</evidence>
<gene>
    <name evidence="9" type="primary">infB</name>
    <name evidence="14" type="ORF">C8J30_10277</name>
</gene>
<dbReference type="NCBIfam" id="TIGR00231">
    <property type="entry name" value="small_GTP"/>
    <property type="match status" value="1"/>
</dbReference>
<comment type="similarity">
    <text evidence="2 9 10">Belongs to the TRAFAC class translation factor GTPase superfamily. Classic translation factor GTPase family. IF-2 subfamily.</text>
</comment>
<dbReference type="OrthoDB" id="9811804at2"/>
<evidence type="ECO:0000256" key="4">
    <source>
        <dbReference type="ARBA" id="ARBA00022490"/>
    </source>
</evidence>
<comment type="function">
    <text evidence="9 10">One of the essential components for the initiation of protein synthesis. Protects formylmethionyl-tRNA from spontaneous hydrolysis and promotes its binding to the 30S ribosomal subunits. Also involved in the hydrolysis of GTP during the formation of the 70S ribosomal complex.</text>
</comment>
<dbReference type="Gene3D" id="3.40.50.10050">
    <property type="entry name" value="Translation initiation factor IF- 2, domain 3"/>
    <property type="match status" value="1"/>
</dbReference>